<dbReference type="EMBL" id="VWZB01011625">
    <property type="protein sequence ID" value="NXF42418.1"/>
    <property type="molecule type" value="Genomic_DNA"/>
</dbReference>
<dbReference type="AlphaFoldDB" id="A0A7K8TKC0"/>
<protein>
    <submittedName>
        <fullName evidence="1">ENV1 protein</fullName>
    </submittedName>
</protein>
<organism evidence="1 2">
    <name type="scientific">Nyctibius bracteatus</name>
    <name type="common">Rufous potoo</name>
    <dbReference type="NCBI Taxonomy" id="48426"/>
    <lineage>
        <taxon>Eukaryota</taxon>
        <taxon>Metazoa</taxon>
        <taxon>Chordata</taxon>
        <taxon>Craniata</taxon>
        <taxon>Vertebrata</taxon>
        <taxon>Euteleostomi</taxon>
        <taxon>Archelosauria</taxon>
        <taxon>Archosauria</taxon>
        <taxon>Dinosauria</taxon>
        <taxon>Saurischia</taxon>
        <taxon>Theropoda</taxon>
        <taxon>Coelurosauria</taxon>
        <taxon>Aves</taxon>
        <taxon>Neognathae</taxon>
        <taxon>Neoaves</taxon>
        <taxon>Strisores</taxon>
        <taxon>Caprimulgiformes</taxon>
        <taxon>Nyctibiidae</taxon>
        <taxon>Nyctibius</taxon>
    </lineage>
</organism>
<evidence type="ECO:0000313" key="1">
    <source>
        <dbReference type="EMBL" id="NXF42418.1"/>
    </source>
</evidence>
<feature type="non-terminal residue" evidence="1">
    <location>
        <position position="1"/>
    </location>
</feature>
<evidence type="ECO:0000313" key="2">
    <source>
        <dbReference type="Proteomes" id="UP000538472"/>
    </source>
</evidence>
<dbReference type="Proteomes" id="UP000538472">
    <property type="component" value="Unassembled WGS sequence"/>
</dbReference>
<name>A0A7K8TKC0_9AVES</name>
<accession>A0A7K8TKC0</accession>
<keyword evidence="2" id="KW-1185">Reference proteome</keyword>
<sequence>DPLWSLMEAMYRALNYTKPDLTEECWLCYNIRPPYFEAVGKPDQVRWSKGSNPRECPWDEQRNQTQGITIGSVTGKGRCIG</sequence>
<proteinExistence type="predicted"/>
<reference evidence="1 2" key="1">
    <citation type="submission" date="2019-09" db="EMBL/GenBank/DDBJ databases">
        <title>Bird 10,000 Genomes (B10K) Project - Family phase.</title>
        <authorList>
            <person name="Zhang G."/>
        </authorList>
    </citation>
    <scope>NUCLEOTIDE SEQUENCE [LARGE SCALE GENOMIC DNA]</scope>
    <source>
        <strain evidence="1">B10K-CU-031-10</strain>
        <tissue evidence="1">Muscle</tissue>
    </source>
</reference>
<gene>
    <name evidence="1" type="primary">Env1_4</name>
    <name evidence="1" type="ORF">NYCBRA_R15214</name>
</gene>
<feature type="non-terminal residue" evidence="1">
    <location>
        <position position="81"/>
    </location>
</feature>
<dbReference type="InterPro" id="IPR018154">
    <property type="entry name" value="TLV/ENV_coat_polyprotein"/>
</dbReference>
<comment type="caution">
    <text evidence="1">The sequence shown here is derived from an EMBL/GenBank/DDBJ whole genome shotgun (WGS) entry which is preliminary data.</text>
</comment>
<dbReference type="Pfam" id="PF00429">
    <property type="entry name" value="TLV_coat"/>
    <property type="match status" value="1"/>
</dbReference>